<reference evidence="1" key="2">
    <citation type="journal article" date="2015" name="Data Brief">
        <title>Shoot transcriptome of the giant reed, Arundo donax.</title>
        <authorList>
            <person name="Barrero R.A."/>
            <person name="Guerrero F.D."/>
            <person name="Moolhuijzen P."/>
            <person name="Goolsby J.A."/>
            <person name="Tidwell J."/>
            <person name="Bellgard S.E."/>
            <person name="Bellgard M.I."/>
        </authorList>
    </citation>
    <scope>NUCLEOTIDE SEQUENCE</scope>
    <source>
        <tissue evidence="1">Shoot tissue taken approximately 20 cm above the soil surface</tissue>
    </source>
</reference>
<protein>
    <submittedName>
        <fullName evidence="1">Uncharacterized protein</fullName>
    </submittedName>
</protein>
<reference evidence="1" key="1">
    <citation type="submission" date="2014-09" db="EMBL/GenBank/DDBJ databases">
        <authorList>
            <person name="Magalhaes I.L.F."/>
            <person name="Oliveira U."/>
            <person name="Santos F.R."/>
            <person name="Vidigal T.H.D.A."/>
            <person name="Brescovit A.D."/>
            <person name="Santos A.J."/>
        </authorList>
    </citation>
    <scope>NUCLEOTIDE SEQUENCE</scope>
    <source>
        <tissue evidence="1">Shoot tissue taken approximately 20 cm above the soil surface</tissue>
    </source>
</reference>
<evidence type="ECO:0000313" key="1">
    <source>
        <dbReference type="EMBL" id="JAD67753.1"/>
    </source>
</evidence>
<dbReference type="AlphaFoldDB" id="A0A0A9BZX0"/>
<dbReference type="EMBL" id="GBRH01230142">
    <property type="protein sequence ID" value="JAD67753.1"/>
    <property type="molecule type" value="Transcribed_RNA"/>
</dbReference>
<organism evidence="1">
    <name type="scientific">Arundo donax</name>
    <name type="common">Giant reed</name>
    <name type="synonym">Donax arundinaceus</name>
    <dbReference type="NCBI Taxonomy" id="35708"/>
    <lineage>
        <taxon>Eukaryota</taxon>
        <taxon>Viridiplantae</taxon>
        <taxon>Streptophyta</taxon>
        <taxon>Embryophyta</taxon>
        <taxon>Tracheophyta</taxon>
        <taxon>Spermatophyta</taxon>
        <taxon>Magnoliopsida</taxon>
        <taxon>Liliopsida</taxon>
        <taxon>Poales</taxon>
        <taxon>Poaceae</taxon>
        <taxon>PACMAD clade</taxon>
        <taxon>Arundinoideae</taxon>
        <taxon>Arundineae</taxon>
        <taxon>Arundo</taxon>
    </lineage>
</organism>
<proteinExistence type="predicted"/>
<sequence>MRKSTRVPEDGLSVEARAIKNTKIWNIEIPGLAWALWNARNKMAIEKKFPTKPIDVLFSGLSILQKWRVLLKEGEKAILDLVANKILRWSSSFKPSEKVMTDITVW</sequence>
<name>A0A0A9BZX0_ARUDO</name>
<accession>A0A0A9BZX0</accession>